<evidence type="ECO:0000259" key="1">
    <source>
        <dbReference type="Pfam" id="PF11202"/>
    </source>
</evidence>
<sequence length="379" mass="40359">MANAGASAGFSGSYRQDDVRFLLKRLPGRAFVSVREKEALIQSGRRHYSEMLSAESPPSSRHLALFDAACHANRARMAHDCLRLAHLIAARRAGPVTLVSLARAGTPVGVIVRRLLDGVLRREVVHYSVSIIRDRGIDEVALRTIVARHAPESIVFVDGWTGKGVIARELERSVGLFNARYGVAIDSGLFVLSDLAGAAACASSADDYLIPSSILNATVSGLVSRTVVNGDIGPEDFHGCVVYGELAAHDRSRAFADDIAAAALDIAASGVPAALDIAASGVPAAVPLDRERAAATSRACLAALAQRYDIADINLIKPGIGEATRVLLRRVPRLLILRDREAADVAHLNLLAHEKEVPVVVDRTLPYQGVSLIRRGSDA</sequence>
<dbReference type="OrthoDB" id="1663315at2"/>
<dbReference type="Proteomes" id="UP000431684">
    <property type="component" value="Unassembled WGS sequence"/>
</dbReference>
<dbReference type="EMBL" id="WNWM01000002">
    <property type="protein sequence ID" value="MUI12587.1"/>
    <property type="molecule type" value="Genomic_DNA"/>
</dbReference>
<organism evidence="3 4">
    <name type="scientific">Pseudoduganella dura</name>
    <dbReference type="NCBI Taxonomy" id="321982"/>
    <lineage>
        <taxon>Bacteria</taxon>
        <taxon>Pseudomonadati</taxon>
        <taxon>Pseudomonadota</taxon>
        <taxon>Betaproteobacteria</taxon>
        <taxon>Burkholderiales</taxon>
        <taxon>Oxalobacteraceae</taxon>
        <taxon>Telluria group</taxon>
        <taxon>Pseudoduganella</taxon>
    </lineage>
</organism>
<feature type="domain" description="PELOTA RNA-binding" evidence="2">
    <location>
        <begin position="297"/>
        <end position="374"/>
    </location>
</feature>
<proteinExistence type="predicted"/>
<evidence type="ECO:0000313" key="4">
    <source>
        <dbReference type="Proteomes" id="UP000431684"/>
    </source>
</evidence>
<evidence type="ECO:0000313" key="3">
    <source>
        <dbReference type="EMBL" id="MUI12587.1"/>
    </source>
</evidence>
<reference evidence="3 4" key="1">
    <citation type="submission" date="2019-11" db="EMBL/GenBank/DDBJ databases">
        <title>Draft Genome Sequences of Six Type Strains of the Genus Massilia.</title>
        <authorList>
            <person name="Miess H."/>
            <person name="Frediansyah A."/>
            <person name="Goeker M."/>
            <person name="Gross H."/>
        </authorList>
    </citation>
    <scope>NUCLEOTIDE SEQUENCE [LARGE SCALE GENOMIC DNA]</scope>
    <source>
        <strain evidence="3 4">DSM 17513</strain>
    </source>
</reference>
<protein>
    <submittedName>
        <fullName evidence="3">Uncharacterized protein</fullName>
    </submittedName>
</protein>
<dbReference type="PIRSF" id="PIRSF020979">
    <property type="entry name" value="UCP020979"/>
    <property type="match status" value="1"/>
</dbReference>
<comment type="caution">
    <text evidence="3">The sequence shown here is derived from an EMBL/GenBank/DDBJ whole genome shotgun (WGS) entry which is preliminary data.</text>
</comment>
<dbReference type="InterPro" id="IPR011215">
    <property type="entry name" value="StiP_N"/>
</dbReference>
<accession>A0A6I3X8G3</accession>
<evidence type="ECO:0000259" key="2">
    <source>
        <dbReference type="Pfam" id="PF15608"/>
    </source>
</evidence>
<keyword evidence="4" id="KW-1185">Reference proteome</keyword>
<dbReference type="AlphaFoldDB" id="A0A6I3X8G3"/>
<dbReference type="InterPro" id="IPR028157">
    <property type="entry name" value="PELOTA_dom"/>
</dbReference>
<dbReference type="Pfam" id="PF15608">
    <property type="entry name" value="PELOTA_1"/>
    <property type="match status" value="1"/>
</dbReference>
<feature type="domain" description="Cysteine protease StiP N-terminal" evidence="1">
    <location>
        <begin position="12"/>
        <end position="259"/>
    </location>
</feature>
<name>A0A6I3X8G3_9BURK</name>
<gene>
    <name evidence="3" type="ORF">GJV26_08905</name>
</gene>
<dbReference type="InterPro" id="IPR048336">
    <property type="entry name" value="StiP-like"/>
</dbReference>
<dbReference type="Pfam" id="PF11202">
    <property type="entry name" value="StiP"/>
    <property type="match status" value="1"/>
</dbReference>